<evidence type="ECO:0000313" key="3">
    <source>
        <dbReference type="EMBL" id="QAS53391.1"/>
    </source>
</evidence>
<dbReference type="PANTHER" id="PTHR28008:SF1">
    <property type="entry name" value="DOMAIN PROTEIN, PUTATIVE (AFU_ORTHOLOGUE AFUA_3G10980)-RELATED"/>
    <property type="match status" value="1"/>
</dbReference>
<gene>
    <name evidence="3" type="ORF">HLI_14900</name>
</gene>
<reference evidence="3 4" key="1">
    <citation type="submission" date="2018-01" db="EMBL/GenBank/DDBJ databases">
        <title>The whole genome sequencing and assembly of Halobacillus litoralis ERB031 strain.</title>
        <authorList>
            <person name="Lee S.-J."/>
            <person name="Park M.-K."/>
            <person name="Kim J.-Y."/>
            <person name="Lee Y.-J."/>
            <person name="Yi H."/>
            <person name="Bahn Y.-S."/>
            <person name="Kim J.F."/>
            <person name="Lee D.-W."/>
        </authorList>
    </citation>
    <scope>NUCLEOTIDE SEQUENCE [LARGE SCALE GENOMIC DNA]</scope>
    <source>
        <strain evidence="3 4">ERB 031</strain>
    </source>
</reference>
<feature type="transmembrane region" description="Helical" evidence="1">
    <location>
        <begin position="138"/>
        <end position="157"/>
    </location>
</feature>
<evidence type="ECO:0000259" key="2">
    <source>
        <dbReference type="Pfam" id="PF04892"/>
    </source>
</evidence>
<dbReference type="PIRSF" id="PIRSF019083">
    <property type="entry name" value="UCP019083_VanZ"/>
    <property type="match status" value="1"/>
</dbReference>
<dbReference type="RefSeq" id="WP_128525668.1">
    <property type="nucleotide sequence ID" value="NZ_CP026118.1"/>
</dbReference>
<dbReference type="NCBIfam" id="NF037970">
    <property type="entry name" value="vanZ_1"/>
    <property type="match status" value="1"/>
</dbReference>
<accession>A0A410MF99</accession>
<evidence type="ECO:0000313" key="4">
    <source>
        <dbReference type="Proteomes" id="UP000287756"/>
    </source>
</evidence>
<dbReference type="AlphaFoldDB" id="A0A410MF99"/>
<evidence type="ECO:0000256" key="1">
    <source>
        <dbReference type="SAM" id="Phobius"/>
    </source>
</evidence>
<name>A0A410MF99_9BACI</name>
<feature type="transmembrane region" description="Helical" evidence="1">
    <location>
        <begin position="107"/>
        <end position="126"/>
    </location>
</feature>
<dbReference type="Pfam" id="PF04892">
    <property type="entry name" value="VanZ"/>
    <property type="match status" value="1"/>
</dbReference>
<feature type="domain" description="VanZ-like" evidence="2">
    <location>
        <begin position="9"/>
        <end position="155"/>
    </location>
</feature>
<keyword evidence="1" id="KW-0472">Membrane</keyword>
<proteinExistence type="predicted"/>
<organism evidence="3 4">
    <name type="scientific">Halobacillus litoralis</name>
    <dbReference type="NCBI Taxonomy" id="45668"/>
    <lineage>
        <taxon>Bacteria</taxon>
        <taxon>Bacillati</taxon>
        <taxon>Bacillota</taxon>
        <taxon>Bacilli</taxon>
        <taxon>Bacillales</taxon>
        <taxon>Bacillaceae</taxon>
        <taxon>Halobacillus</taxon>
    </lineage>
</organism>
<dbReference type="InterPro" id="IPR006976">
    <property type="entry name" value="VanZ-like"/>
</dbReference>
<sequence>MYKKVIYALLPICVMGLIFIASSQPYEQQDLRPAMNLYLPLDFLKPVLEPISVTYKGELISVATRGVDGMIEFFIRKAAHVTVFFLLMVTTYLAFEKNTSWRFQVKLFVSFLITVIYAGFDEYHQSLTPNRTPYIGDVVLDSIGGLLGCSLIVFLYCKGSVKFP</sequence>
<keyword evidence="1" id="KW-1133">Transmembrane helix</keyword>
<dbReference type="OrthoDB" id="291892at2"/>
<protein>
    <submittedName>
        <fullName evidence="3">VanZ family protein</fullName>
    </submittedName>
</protein>
<dbReference type="PANTHER" id="PTHR28008">
    <property type="entry name" value="DOMAIN PROTEIN, PUTATIVE (AFU_ORTHOLOGUE AFUA_3G10980)-RELATED"/>
    <property type="match status" value="1"/>
</dbReference>
<keyword evidence="1" id="KW-0812">Transmembrane</keyword>
<dbReference type="EMBL" id="CP026118">
    <property type="protein sequence ID" value="QAS53391.1"/>
    <property type="molecule type" value="Genomic_DNA"/>
</dbReference>
<dbReference type="InterPro" id="IPR016747">
    <property type="entry name" value="Phosphotransbutyrylase"/>
</dbReference>
<feature type="transmembrane region" description="Helical" evidence="1">
    <location>
        <begin position="78"/>
        <end position="95"/>
    </location>
</feature>
<dbReference type="KEGG" id="hli:HLI_14900"/>
<dbReference type="Proteomes" id="UP000287756">
    <property type="component" value="Chromosome"/>
</dbReference>